<organism evidence="1 2">
    <name type="scientific">Suillus subaureus</name>
    <dbReference type="NCBI Taxonomy" id="48587"/>
    <lineage>
        <taxon>Eukaryota</taxon>
        <taxon>Fungi</taxon>
        <taxon>Dikarya</taxon>
        <taxon>Basidiomycota</taxon>
        <taxon>Agaricomycotina</taxon>
        <taxon>Agaricomycetes</taxon>
        <taxon>Agaricomycetidae</taxon>
        <taxon>Boletales</taxon>
        <taxon>Suillineae</taxon>
        <taxon>Suillaceae</taxon>
        <taxon>Suillus</taxon>
    </lineage>
</organism>
<dbReference type="SUPFAM" id="SSF56112">
    <property type="entry name" value="Protein kinase-like (PK-like)"/>
    <property type="match status" value="1"/>
</dbReference>
<dbReference type="EMBL" id="JABBWG010000004">
    <property type="protein sequence ID" value="KAG1823850.1"/>
    <property type="molecule type" value="Genomic_DNA"/>
</dbReference>
<dbReference type="Proteomes" id="UP000807769">
    <property type="component" value="Unassembled WGS sequence"/>
</dbReference>
<gene>
    <name evidence="1" type="ORF">BJ212DRAFT_1296380</name>
</gene>
<evidence type="ECO:0000313" key="2">
    <source>
        <dbReference type="Proteomes" id="UP000807769"/>
    </source>
</evidence>
<sequence length="264" mass="28969">MNVLHVWPFGMHEHYIAMQGLSPATLIDFLDYLSPEHACGLPHDTQKSDIWSLGVTIFEILRASSLQAKPTWRSNTRAGQCVENGPMEKLPKRMIVPNADLRCTDVCWQAAGPMAVPDKHVHNLTNVSTTVNVSGIANTTSSAIGKAVCMTIYGSWSTNATNGDNVNGDDEMELSNKEVDCAIQRKEAQELNVISQVKCASMKASIDKGVQMYKSLTLDQIMSGHTTPVWCASLEPVEFEQHCSGEAGRFSYEDIHPANSAEKE</sequence>
<dbReference type="AlphaFoldDB" id="A0A9P7EK02"/>
<proteinExistence type="predicted"/>
<comment type="caution">
    <text evidence="1">The sequence shown here is derived from an EMBL/GenBank/DDBJ whole genome shotgun (WGS) entry which is preliminary data.</text>
</comment>
<protein>
    <recommendedName>
        <fullName evidence="3">Protein kinase domain-containing protein</fullName>
    </recommendedName>
</protein>
<evidence type="ECO:0008006" key="3">
    <source>
        <dbReference type="Google" id="ProtNLM"/>
    </source>
</evidence>
<reference evidence="1" key="1">
    <citation type="journal article" date="2020" name="New Phytol.">
        <title>Comparative genomics reveals dynamic genome evolution in host specialist ectomycorrhizal fungi.</title>
        <authorList>
            <person name="Lofgren L.A."/>
            <person name="Nguyen N.H."/>
            <person name="Vilgalys R."/>
            <person name="Ruytinx J."/>
            <person name="Liao H.L."/>
            <person name="Branco S."/>
            <person name="Kuo A."/>
            <person name="LaButti K."/>
            <person name="Lipzen A."/>
            <person name="Andreopoulos W."/>
            <person name="Pangilinan J."/>
            <person name="Riley R."/>
            <person name="Hundley H."/>
            <person name="Na H."/>
            <person name="Barry K."/>
            <person name="Grigoriev I.V."/>
            <person name="Stajich J.E."/>
            <person name="Kennedy P.G."/>
        </authorList>
    </citation>
    <scope>NUCLEOTIDE SEQUENCE</scope>
    <source>
        <strain evidence="1">MN1</strain>
    </source>
</reference>
<keyword evidence="2" id="KW-1185">Reference proteome</keyword>
<dbReference type="RefSeq" id="XP_041197910.1">
    <property type="nucleotide sequence ID" value="XM_041332432.1"/>
</dbReference>
<accession>A0A9P7EK02</accession>
<dbReference type="OrthoDB" id="3256376at2759"/>
<dbReference type="Gene3D" id="1.10.510.10">
    <property type="entry name" value="Transferase(Phosphotransferase) domain 1"/>
    <property type="match status" value="1"/>
</dbReference>
<evidence type="ECO:0000313" key="1">
    <source>
        <dbReference type="EMBL" id="KAG1823850.1"/>
    </source>
</evidence>
<dbReference type="GeneID" id="64626449"/>
<name>A0A9P7EK02_9AGAM</name>
<dbReference type="InterPro" id="IPR011009">
    <property type="entry name" value="Kinase-like_dom_sf"/>
</dbReference>